<dbReference type="Pfam" id="PF17963">
    <property type="entry name" value="Big_9"/>
    <property type="match status" value="1"/>
</dbReference>
<dbReference type="Gene3D" id="2.60.40.3440">
    <property type="match status" value="1"/>
</dbReference>
<keyword evidence="3" id="KW-1185">Reference proteome</keyword>
<gene>
    <name evidence="2" type="ORF">ULMA_07050</name>
</gene>
<dbReference type="RefSeq" id="WP_151672667.1">
    <property type="nucleotide sequence ID" value="NZ_BKCG01000001.1"/>
</dbReference>
<reference evidence="2 3" key="1">
    <citation type="submission" date="2019-08" db="EMBL/GenBank/DDBJ databases">
        <title>Draft genome sequence of Ulvibacter marinus type strain NBRC 109484.</title>
        <authorList>
            <person name="Kawano K."/>
            <person name="Ushijima N."/>
            <person name="Kihara M."/>
            <person name="Itoh H."/>
        </authorList>
    </citation>
    <scope>NUCLEOTIDE SEQUENCE [LARGE SCALE GENOMIC DNA]</scope>
    <source>
        <strain evidence="2 3">NBRC 109484</strain>
    </source>
</reference>
<dbReference type="PROSITE" id="PS51257">
    <property type="entry name" value="PROKAR_LIPOPROTEIN"/>
    <property type="match status" value="1"/>
</dbReference>
<comment type="caution">
    <text evidence="2">The sequence shown here is derived from an EMBL/GenBank/DDBJ whole genome shotgun (WGS) entry which is preliminary data.</text>
</comment>
<dbReference type="InterPro" id="IPR036280">
    <property type="entry name" value="Multihaem_cyt_sf"/>
</dbReference>
<accession>A0A5J4J2B8</accession>
<dbReference type="OrthoDB" id="338827at2"/>
<dbReference type="SUPFAM" id="SSF48695">
    <property type="entry name" value="Multiheme cytochromes"/>
    <property type="match status" value="1"/>
</dbReference>
<evidence type="ECO:0008006" key="4">
    <source>
        <dbReference type="Google" id="ProtNLM"/>
    </source>
</evidence>
<organism evidence="2 3">
    <name type="scientific">Patiriisocius marinus</name>
    <dbReference type="NCBI Taxonomy" id="1397112"/>
    <lineage>
        <taxon>Bacteria</taxon>
        <taxon>Pseudomonadati</taxon>
        <taxon>Bacteroidota</taxon>
        <taxon>Flavobacteriia</taxon>
        <taxon>Flavobacteriales</taxon>
        <taxon>Flavobacteriaceae</taxon>
        <taxon>Patiriisocius</taxon>
    </lineage>
</organism>
<evidence type="ECO:0000313" key="2">
    <source>
        <dbReference type="EMBL" id="GER58597.1"/>
    </source>
</evidence>
<proteinExistence type="predicted"/>
<dbReference type="EMBL" id="BKCG01000001">
    <property type="protein sequence ID" value="GER58597.1"/>
    <property type="molecule type" value="Genomic_DNA"/>
</dbReference>
<protein>
    <recommendedName>
        <fullName evidence="4">Repeat protein (TIGR03806 family)</fullName>
    </recommendedName>
</protein>
<name>A0A5J4J2B8_9FLAO</name>
<feature type="signal peptide" evidence="1">
    <location>
        <begin position="1"/>
        <end position="22"/>
    </location>
</feature>
<evidence type="ECO:0000256" key="1">
    <source>
        <dbReference type="SAM" id="SignalP"/>
    </source>
</evidence>
<keyword evidence="1" id="KW-0732">Signal</keyword>
<feature type="chain" id="PRO_5023826590" description="Repeat protein (TIGR03806 family)" evidence="1">
    <location>
        <begin position="23"/>
        <end position="468"/>
    </location>
</feature>
<dbReference type="AlphaFoldDB" id="A0A5J4J2B8"/>
<dbReference type="Proteomes" id="UP000326509">
    <property type="component" value="Unassembled WGS sequence"/>
</dbReference>
<sequence length="468" mass="52131">MKNKFSLLLSSIALLSVIISCSEDDNGGEVYVPLEITTQQDVVQVSTLSTVEIDIFNNDTNIPQDGILTITAPTNGAATINNNQSTNDVRDDVVTYDPSQNFTGQDSFQYTICLNDGTNCKTATVSIDVFNETPVTLDLGSFPYNTLSEYNFFSGNITDVQAAYGVLKYEPITPLFTDYAEKDRYLWIPPGQKASYIADNKSLDFPTGSALIKVFYYNNVVNDAVLPNNSTRIMETRVMVKMDSGWEFAEYIWNDDQTEAFLDKTGDGGFKETEWIRNGETRFVNYRFPAMSQCTICHNTGSFTPLGIKPESINSEIVYEDGIQNQLQKMIDFGYLENSLPSTITTVADWTDMSAPLEERMRAYIDINCGNCHQDGGQGDYRGIRLSYTDTNNLDNLGVCIDADTPIPGLTGQKLIAPMDIDNSIIYFRMAVEGDGQYKMPQFGQSLAHPEGLALMEDWINSLTEDCD</sequence>
<evidence type="ECO:0000313" key="3">
    <source>
        <dbReference type="Proteomes" id="UP000326509"/>
    </source>
</evidence>